<reference evidence="2 3" key="1">
    <citation type="submission" date="2022-06" db="EMBL/GenBank/DDBJ databases">
        <title>Isolation of gut microbiota from human fecal samples.</title>
        <authorList>
            <person name="Pamer E.G."/>
            <person name="Barat B."/>
            <person name="Waligurski E."/>
            <person name="Medina S."/>
            <person name="Paddock L."/>
            <person name="Mostad J."/>
        </authorList>
    </citation>
    <scope>NUCLEOTIDE SEQUENCE [LARGE SCALE GENOMIC DNA]</scope>
    <source>
        <strain evidence="2 3">DFI.7.95</strain>
    </source>
</reference>
<comment type="caution">
    <text evidence="2">The sequence shown here is derived from an EMBL/GenBank/DDBJ whole genome shotgun (WGS) entry which is preliminary data.</text>
</comment>
<organism evidence="2 3">
    <name type="scientific">Tissierella carlieri</name>
    <dbReference type="NCBI Taxonomy" id="689904"/>
    <lineage>
        <taxon>Bacteria</taxon>
        <taxon>Bacillati</taxon>
        <taxon>Bacillota</taxon>
        <taxon>Tissierellia</taxon>
        <taxon>Tissierellales</taxon>
        <taxon>Tissierellaceae</taxon>
        <taxon>Tissierella</taxon>
    </lineage>
</organism>
<name>A0ABT1SFN3_9FIRM</name>
<keyword evidence="1" id="KW-1133">Transmembrane helix</keyword>
<dbReference type="Proteomes" id="UP001524478">
    <property type="component" value="Unassembled WGS sequence"/>
</dbReference>
<feature type="transmembrane region" description="Helical" evidence="1">
    <location>
        <begin position="61"/>
        <end position="78"/>
    </location>
</feature>
<dbReference type="InterPro" id="IPR025962">
    <property type="entry name" value="SdpI/YhfL"/>
</dbReference>
<evidence type="ECO:0000313" key="2">
    <source>
        <dbReference type="EMBL" id="MCQ4925294.1"/>
    </source>
</evidence>
<proteinExistence type="predicted"/>
<feature type="transmembrane region" description="Helical" evidence="1">
    <location>
        <begin position="90"/>
        <end position="110"/>
    </location>
</feature>
<accession>A0ABT1SFN3</accession>
<gene>
    <name evidence="2" type="ORF">NE686_19475</name>
</gene>
<keyword evidence="3" id="KW-1185">Reference proteome</keyword>
<sequence>MKSFIPVLISVIPIPILMIAFGVLWKKHPPKSINWIYGYRSIRAMKNDNTWKFANLYQARVWRWSGSILLVFALIFSLNFTKSYKEIPAWIFYTELGIMILTIIPAEIALRRKFDKEGNLR</sequence>
<keyword evidence="1" id="KW-0472">Membrane</keyword>
<keyword evidence="1" id="KW-0812">Transmembrane</keyword>
<dbReference type="EMBL" id="JANGAC010000020">
    <property type="protein sequence ID" value="MCQ4925294.1"/>
    <property type="molecule type" value="Genomic_DNA"/>
</dbReference>
<protein>
    <submittedName>
        <fullName evidence="2">SdpI family protein</fullName>
    </submittedName>
</protein>
<evidence type="ECO:0000313" key="3">
    <source>
        <dbReference type="Proteomes" id="UP001524478"/>
    </source>
</evidence>
<evidence type="ECO:0000256" key="1">
    <source>
        <dbReference type="SAM" id="Phobius"/>
    </source>
</evidence>
<dbReference type="RefSeq" id="WP_256312797.1">
    <property type="nucleotide sequence ID" value="NZ_JANGAC010000020.1"/>
</dbReference>
<feature type="transmembrane region" description="Helical" evidence="1">
    <location>
        <begin position="6"/>
        <end position="25"/>
    </location>
</feature>
<dbReference type="Pfam" id="PF13630">
    <property type="entry name" value="SdpI"/>
    <property type="match status" value="1"/>
</dbReference>